<keyword evidence="1 3" id="KW-0489">Methyltransferase</keyword>
<organism evidence="3 4">
    <name type="scientific">Lysinibacillus sphaericus (strain C3-41)</name>
    <dbReference type="NCBI Taxonomy" id="444177"/>
    <lineage>
        <taxon>Bacteria</taxon>
        <taxon>Bacillati</taxon>
        <taxon>Bacillota</taxon>
        <taxon>Bacilli</taxon>
        <taxon>Bacillales</taxon>
        <taxon>Bacillaceae</taxon>
        <taxon>Lysinibacillus</taxon>
    </lineage>
</organism>
<dbReference type="EC" id="2.1.1.-" evidence="3"/>
<accession>B1HPW7</accession>
<dbReference type="NCBIfam" id="TIGR00095">
    <property type="entry name" value="16S rRNA (guanine(966)-N(2))-methyltransferase RsmD"/>
    <property type="match status" value="1"/>
</dbReference>
<reference evidence="3 4" key="1">
    <citation type="journal article" date="2008" name="J. Bacteriol.">
        <title>Complete genome sequence of the mosquitocidal bacterium Bacillus sphaericus C3-41 and comparison with those of closely related Bacillus species.</title>
        <authorList>
            <person name="Hu X."/>
            <person name="Fan W."/>
            <person name="Han B."/>
            <person name="Liu H."/>
            <person name="Zheng D."/>
            <person name="Li Q."/>
            <person name="Dong W."/>
            <person name="Yan J."/>
            <person name="Gao M."/>
            <person name="Berry C."/>
            <person name="Yuan Z."/>
        </authorList>
    </citation>
    <scope>NUCLEOTIDE SEQUENCE [LARGE SCALE GENOMIC DNA]</scope>
    <source>
        <strain evidence="3 4">C3-41</strain>
    </source>
</reference>
<keyword evidence="2 3" id="KW-0808">Transferase</keyword>
<evidence type="ECO:0000256" key="2">
    <source>
        <dbReference type="ARBA" id="ARBA00022679"/>
    </source>
</evidence>
<dbReference type="CDD" id="cd02440">
    <property type="entry name" value="AdoMet_MTases"/>
    <property type="match status" value="1"/>
</dbReference>
<dbReference type="Pfam" id="PF03602">
    <property type="entry name" value="Cons_hypoth95"/>
    <property type="match status" value="1"/>
</dbReference>
<dbReference type="PIRSF" id="PIRSF004553">
    <property type="entry name" value="CHP00095"/>
    <property type="match status" value="1"/>
</dbReference>
<dbReference type="Gene3D" id="3.40.50.150">
    <property type="entry name" value="Vaccinia Virus protein VP39"/>
    <property type="match status" value="1"/>
</dbReference>
<evidence type="ECO:0000313" key="4">
    <source>
        <dbReference type="Proteomes" id="UP000002164"/>
    </source>
</evidence>
<name>B1HPW7_LYSSC</name>
<dbReference type="PANTHER" id="PTHR43542">
    <property type="entry name" value="METHYLTRANSFERASE"/>
    <property type="match status" value="1"/>
</dbReference>
<dbReference type="InterPro" id="IPR002052">
    <property type="entry name" value="DNA_methylase_N6_adenine_CS"/>
</dbReference>
<dbReference type="HOGENOM" id="CLU_075826_0_0_9"/>
<dbReference type="GO" id="GO:0003676">
    <property type="term" value="F:nucleic acid binding"/>
    <property type="evidence" value="ECO:0007669"/>
    <property type="project" value="InterPro"/>
</dbReference>
<gene>
    <name evidence="3" type="ordered locus">Bsph_1413</name>
</gene>
<dbReference type="PROSITE" id="PS00092">
    <property type="entry name" value="N6_MTASE"/>
    <property type="match status" value="1"/>
</dbReference>
<protein>
    <submittedName>
        <fullName evidence="3">Putative methylase yhhF</fullName>
        <ecNumber evidence="3">2.1.1.-</ecNumber>
    </submittedName>
</protein>
<dbReference type="EnsemblBacteria" id="ACA39019">
    <property type="protein sequence ID" value="ACA39019"/>
    <property type="gene ID" value="Bsph_1413"/>
</dbReference>
<dbReference type="SUPFAM" id="SSF53335">
    <property type="entry name" value="S-adenosyl-L-methionine-dependent methyltransferases"/>
    <property type="match status" value="1"/>
</dbReference>
<evidence type="ECO:0000256" key="1">
    <source>
        <dbReference type="ARBA" id="ARBA00022603"/>
    </source>
</evidence>
<dbReference type="KEGG" id="lsp:Bsph_1413"/>
<dbReference type="AlphaFoldDB" id="B1HPW7"/>
<dbReference type="PANTHER" id="PTHR43542:SF1">
    <property type="entry name" value="METHYLTRANSFERASE"/>
    <property type="match status" value="1"/>
</dbReference>
<dbReference type="InterPro" id="IPR004398">
    <property type="entry name" value="RNA_MeTrfase_RsmD"/>
</dbReference>
<evidence type="ECO:0000313" key="3">
    <source>
        <dbReference type="EMBL" id="ACA39019.1"/>
    </source>
</evidence>
<proteinExistence type="predicted"/>
<dbReference type="GO" id="GO:0008168">
    <property type="term" value="F:methyltransferase activity"/>
    <property type="evidence" value="ECO:0007669"/>
    <property type="project" value="UniProtKB-KW"/>
</dbReference>
<sequence>MDESTVIAYMRVVAGERKGMPLKAIAGNTTRPTTDKVKESIFNIIGPFFDGGTALDLFAGSGGLGIESLSRGVERAIFIEKDAKAFQVLQENIKKCRYEEHTELFRIDAKRAVKALLKRDITFSLVFLDPPYHQKEYYDLVQLLVDNEKIQQNGIILCEHAKEVTLPQSFGEFVLKRQETYGGTIISVYRCTEEEGE</sequence>
<dbReference type="InterPro" id="IPR029063">
    <property type="entry name" value="SAM-dependent_MTases_sf"/>
</dbReference>
<dbReference type="Proteomes" id="UP000002164">
    <property type="component" value="Chromosome"/>
</dbReference>
<dbReference type="EMBL" id="CP000817">
    <property type="protein sequence ID" value="ACA39019.1"/>
    <property type="molecule type" value="Genomic_DNA"/>
</dbReference>
<dbReference type="GO" id="GO:0031167">
    <property type="term" value="P:rRNA methylation"/>
    <property type="evidence" value="ECO:0007669"/>
    <property type="project" value="InterPro"/>
</dbReference>